<proteinExistence type="predicted"/>
<organism evidence="3 4">
    <name type="scientific">Anaerotruncus colihominis</name>
    <dbReference type="NCBI Taxonomy" id="169435"/>
    <lineage>
        <taxon>Bacteria</taxon>
        <taxon>Bacillati</taxon>
        <taxon>Bacillota</taxon>
        <taxon>Clostridia</taxon>
        <taxon>Eubacteriales</taxon>
        <taxon>Oscillospiraceae</taxon>
        <taxon>Anaerotruncus</taxon>
    </lineage>
</organism>
<dbReference type="RefSeq" id="WP_055245737.1">
    <property type="nucleotide sequence ID" value="NZ_CZBE01000022.1"/>
</dbReference>
<evidence type="ECO:0000313" key="3">
    <source>
        <dbReference type="EMBL" id="CUQ03354.1"/>
    </source>
</evidence>
<accession>A0A174SZX6</accession>
<keyword evidence="2" id="KW-0812">Transmembrane</keyword>
<evidence type="ECO:0000256" key="1">
    <source>
        <dbReference type="SAM" id="MobiDB-lite"/>
    </source>
</evidence>
<dbReference type="Proteomes" id="UP000095765">
    <property type="component" value="Unassembled WGS sequence"/>
</dbReference>
<keyword evidence="2" id="KW-1133">Transmembrane helix</keyword>
<protein>
    <submittedName>
        <fullName evidence="3">Cell wall hydrolyses involved in spore germination</fullName>
    </submittedName>
</protein>
<keyword evidence="2" id="KW-0472">Membrane</keyword>
<feature type="region of interest" description="Disordered" evidence="1">
    <location>
        <begin position="1"/>
        <end position="38"/>
    </location>
</feature>
<dbReference type="Gene3D" id="6.20.240.60">
    <property type="match status" value="1"/>
</dbReference>
<feature type="transmembrane region" description="Helical" evidence="2">
    <location>
        <begin position="81"/>
        <end position="105"/>
    </location>
</feature>
<dbReference type="EMBL" id="CZBE01000022">
    <property type="protein sequence ID" value="CUQ03354.1"/>
    <property type="molecule type" value="Genomic_DNA"/>
</dbReference>
<reference evidence="3 4" key="1">
    <citation type="submission" date="2015-09" db="EMBL/GenBank/DDBJ databases">
        <authorList>
            <consortium name="Pathogen Informatics"/>
        </authorList>
    </citation>
    <scope>NUCLEOTIDE SEQUENCE [LARGE SCALE GENOMIC DNA]</scope>
    <source>
        <strain evidence="3 4">2789STDY5834939</strain>
    </source>
</reference>
<sequence>MQHEKRRSHPSAPGSSRESQRPRKSPAATKKSIPHPDHFAKWLSELQAGDRIKTSKGILKVARVETSGAAKAITLERQRPAGGLAGAAILAVLALALLAGTIAAACTEPPQAAQEPQVQEAVELPAPTLSMAIVRQPSKVPEPPAPSAPAPRYELTDMERELLESVVTAEAGGEPLEGQIAVAQCILNACEYKGIRPREAVEVYQYARACPEPLEGAVEAVEAVFDEGQTVTDEPILFFYNPDRCSSDWHESQSYVMTICCHRFFKEAPHE</sequence>
<gene>
    <name evidence="3" type="ORF">ERS852551_02833</name>
</gene>
<name>A0A174SZX6_9FIRM</name>
<dbReference type="AlphaFoldDB" id="A0A174SZX6"/>
<evidence type="ECO:0000256" key="2">
    <source>
        <dbReference type="SAM" id="Phobius"/>
    </source>
</evidence>
<dbReference type="Gene3D" id="1.10.10.2520">
    <property type="entry name" value="Cell wall hydrolase SleB, domain 1"/>
    <property type="match status" value="1"/>
</dbReference>
<evidence type="ECO:0000313" key="4">
    <source>
        <dbReference type="Proteomes" id="UP000095765"/>
    </source>
</evidence>
<dbReference type="InterPro" id="IPR042047">
    <property type="entry name" value="SleB_dom1"/>
</dbReference>